<dbReference type="EnsemblMetazoa" id="GPAI027301-RA">
    <property type="protein sequence ID" value="GPAI027301-PA"/>
    <property type="gene ID" value="GPAI027301"/>
</dbReference>
<accession>A0A1A9ZWK2</accession>
<dbReference type="VEuPathDB" id="VectorBase:GPAI027301"/>
<proteinExistence type="predicted"/>
<dbReference type="AlphaFoldDB" id="A0A1A9ZWK2"/>
<name>A0A1A9ZWK2_GLOPL</name>
<dbReference type="Proteomes" id="UP000092445">
    <property type="component" value="Unassembled WGS sequence"/>
</dbReference>
<keyword evidence="2" id="KW-1185">Reference proteome</keyword>
<reference evidence="1" key="2">
    <citation type="submission" date="2020-05" db="UniProtKB">
        <authorList>
            <consortium name="EnsemblMetazoa"/>
        </authorList>
    </citation>
    <scope>IDENTIFICATION</scope>
    <source>
        <strain evidence="1">IAEA</strain>
    </source>
</reference>
<organism evidence="1 2">
    <name type="scientific">Glossina pallidipes</name>
    <name type="common">Tsetse fly</name>
    <dbReference type="NCBI Taxonomy" id="7398"/>
    <lineage>
        <taxon>Eukaryota</taxon>
        <taxon>Metazoa</taxon>
        <taxon>Ecdysozoa</taxon>
        <taxon>Arthropoda</taxon>
        <taxon>Hexapoda</taxon>
        <taxon>Insecta</taxon>
        <taxon>Pterygota</taxon>
        <taxon>Neoptera</taxon>
        <taxon>Endopterygota</taxon>
        <taxon>Diptera</taxon>
        <taxon>Brachycera</taxon>
        <taxon>Muscomorpha</taxon>
        <taxon>Hippoboscoidea</taxon>
        <taxon>Glossinidae</taxon>
        <taxon>Glossina</taxon>
    </lineage>
</organism>
<reference evidence="2" key="1">
    <citation type="submission" date="2014-03" db="EMBL/GenBank/DDBJ databases">
        <authorList>
            <person name="Aksoy S."/>
            <person name="Warren W."/>
            <person name="Wilson R.K."/>
        </authorList>
    </citation>
    <scope>NUCLEOTIDE SEQUENCE [LARGE SCALE GENOMIC DNA]</scope>
    <source>
        <strain evidence="2">IAEA</strain>
    </source>
</reference>
<protein>
    <submittedName>
        <fullName evidence="1">Uncharacterized protein</fullName>
    </submittedName>
</protein>
<evidence type="ECO:0000313" key="1">
    <source>
        <dbReference type="EnsemblMetazoa" id="GPAI027301-PA"/>
    </source>
</evidence>
<evidence type="ECO:0000313" key="2">
    <source>
        <dbReference type="Proteomes" id="UP000092445"/>
    </source>
</evidence>
<sequence>MNSIILGYAKFLGGQLDFSAEGIQTEFAFSDNYLWHEEPNSRLAEFQFKYYIVYIQFTFKNYETTKLIHTLLAVAGIITYEITAQVDFVCVIYCATATLLHIHALESCCNHAEVKHEIIIIAIAAIPAAAAAAAAVAATTTTTTTTTSTLIVKNIALRNTLWRLPTTIHCGTLH</sequence>